<dbReference type="SUPFAM" id="SSF141868">
    <property type="entry name" value="EAL domain-like"/>
    <property type="match status" value="1"/>
</dbReference>
<dbReference type="Pfam" id="PF13426">
    <property type="entry name" value="PAS_9"/>
    <property type="match status" value="1"/>
</dbReference>
<evidence type="ECO:0000259" key="1">
    <source>
        <dbReference type="PROSITE" id="PS50112"/>
    </source>
</evidence>
<dbReference type="Gene3D" id="3.10.580.10">
    <property type="entry name" value="CBS-domain"/>
    <property type="match status" value="1"/>
</dbReference>
<evidence type="ECO:0000313" key="4">
    <source>
        <dbReference type="Proteomes" id="UP001139559"/>
    </source>
</evidence>
<dbReference type="NCBIfam" id="TIGR00229">
    <property type="entry name" value="sensory_box"/>
    <property type="match status" value="1"/>
</dbReference>
<feature type="domain" description="PAS" evidence="1">
    <location>
        <begin position="144"/>
        <end position="184"/>
    </location>
</feature>
<keyword evidence="4" id="KW-1185">Reference proteome</keyword>
<dbReference type="InterPro" id="IPR035919">
    <property type="entry name" value="EAL_sf"/>
</dbReference>
<dbReference type="SMART" id="SM00052">
    <property type="entry name" value="EAL"/>
    <property type="match status" value="1"/>
</dbReference>
<dbReference type="EMBL" id="JAJHVV010000001">
    <property type="protein sequence ID" value="MCK6261873.1"/>
    <property type="molecule type" value="Genomic_DNA"/>
</dbReference>
<dbReference type="Pfam" id="PF00563">
    <property type="entry name" value="EAL"/>
    <property type="match status" value="1"/>
</dbReference>
<dbReference type="PANTHER" id="PTHR33121:SF79">
    <property type="entry name" value="CYCLIC DI-GMP PHOSPHODIESTERASE PDED-RELATED"/>
    <property type="match status" value="1"/>
</dbReference>
<reference evidence="3" key="1">
    <citation type="submission" date="2021-11" db="EMBL/GenBank/DDBJ databases">
        <title>Vibrio ZSDE26 sp. nov. and Vibrio ZSDZ34 sp. nov., isolated from coastal seawater in Qingdao.</title>
        <authorList>
            <person name="Zhang P."/>
        </authorList>
    </citation>
    <scope>NUCLEOTIDE SEQUENCE</scope>
    <source>
        <strain evidence="3">ZSDE26</strain>
    </source>
</reference>
<dbReference type="GO" id="GO:0071111">
    <property type="term" value="F:cyclic-guanylate-specific phosphodiesterase activity"/>
    <property type="evidence" value="ECO:0007669"/>
    <property type="project" value="InterPro"/>
</dbReference>
<dbReference type="SUPFAM" id="SSF55785">
    <property type="entry name" value="PYP-like sensor domain (PAS domain)"/>
    <property type="match status" value="1"/>
</dbReference>
<dbReference type="InterPro" id="IPR000014">
    <property type="entry name" value="PAS"/>
</dbReference>
<dbReference type="SMART" id="SM00091">
    <property type="entry name" value="PAS"/>
    <property type="match status" value="1"/>
</dbReference>
<dbReference type="Proteomes" id="UP001139559">
    <property type="component" value="Unassembled WGS sequence"/>
</dbReference>
<protein>
    <submittedName>
        <fullName evidence="3">EAL domain-containing protein</fullName>
    </submittedName>
</protein>
<dbReference type="AlphaFoldDB" id="A0A9X1XHH1"/>
<dbReference type="Gene3D" id="3.30.450.20">
    <property type="entry name" value="PAS domain"/>
    <property type="match status" value="1"/>
</dbReference>
<organism evidence="3 4">
    <name type="scientific">Vibrio amylolyticus</name>
    <dbReference type="NCBI Taxonomy" id="2847292"/>
    <lineage>
        <taxon>Bacteria</taxon>
        <taxon>Pseudomonadati</taxon>
        <taxon>Pseudomonadota</taxon>
        <taxon>Gammaproteobacteria</taxon>
        <taxon>Vibrionales</taxon>
        <taxon>Vibrionaceae</taxon>
        <taxon>Vibrio</taxon>
    </lineage>
</organism>
<dbReference type="PROSITE" id="PS50112">
    <property type="entry name" value="PAS"/>
    <property type="match status" value="1"/>
</dbReference>
<evidence type="ECO:0000313" key="3">
    <source>
        <dbReference type="EMBL" id="MCK6261873.1"/>
    </source>
</evidence>
<name>A0A9X1XHH1_9VIBR</name>
<dbReference type="PANTHER" id="PTHR33121">
    <property type="entry name" value="CYCLIC DI-GMP PHOSPHODIESTERASE PDEF"/>
    <property type="match status" value="1"/>
</dbReference>
<evidence type="ECO:0000259" key="2">
    <source>
        <dbReference type="PROSITE" id="PS50883"/>
    </source>
</evidence>
<dbReference type="SUPFAM" id="SSF54631">
    <property type="entry name" value="CBS-domain pair"/>
    <property type="match status" value="1"/>
</dbReference>
<dbReference type="CDD" id="cd00130">
    <property type="entry name" value="PAS"/>
    <property type="match status" value="1"/>
</dbReference>
<comment type="caution">
    <text evidence="3">The sequence shown here is derived from an EMBL/GenBank/DDBJ whole genome shotgun (WGS) entry which is preliminary data.</text>
</comment>
<dbReference type="Gene3D" id="3.20.20.450">
    <property type="entry name" value="EAL domain"/>
    <property type="match status" value="1"/>
</dbReference>
<dbReference type="RefSeq" id="WP_248006992.1">
    <property type="nucleotide sequence ID" value="NZ_JAJHVV010000001.1"/>
</dbReference>
<accession>A0A9X1XHH1</accession>
<dbReference type="PROSITE" id="PS50883">
    <property type="entry name" value="EAL"/>
    <property type="match status" value="1"/>
</dbReference>
<gene>
    <name evidence="3" type="ORF">KP803_01140</name>
</gene>
<dbReference type="CDD" id="cd01948">
    <property type="entry name" value="EAL"/>
    <property type="match status" value="1"/>
</dbReference>
<feature type="domain" description="EAL" evidence="2">
    <location>
        <begin position="433"/>
        <end position="688"/>
    </location>
</feature>
<dbReference type="InterPro" id="IPR001633">
    <property type="entry name" value="EAL_dom"/>
</dbReference>
<dbReference type="InterPro" id="IPR035965">
    <property type="entry name" value="PAS-like_dom_sf"/>
</dbReference>
<dbReference type="InterPro" id="IPR050706">
    <property type="entry name" value="Cyclic-di-GMP_PDE-like"/>
</dbReference>
<sequence length="837" mass="94452">MMESPGMGTESGILNSDVSDGSTLDTRSILETSLAYEWYLDLDKRKFDFDKDVIEQLLAAKGQVSSLDDILDYMPPHQRDEVKNALVRVLRSGDSESITCTLMPKSDGFIQLEISMEKPKKNAVCGTFRPLIGLSNIKDICEVFQALFENKYQGIIITDAETRILSCNRYFEQLKGFSLNEVLGLKTNIFNSGKHSGDFFKAMWASISEHGYWNGNILSQNAAGEDAPQELTIQKISLSDGRIYYLGLFIDLSKQLERVADKGSGGVELLTQLPTREKFIELLEESCASNLVENHKIVMALQPGFDSKVLLDYRHSFSDILSRSRTSHISGYLSNGIFVVCIESHNQNDISDQRAIMNAIRDFFQEIKVEVEKEIYKGVVHGRIGVSIIGYDTNTPKRAVTHAMQAMMESQQSQEQMNICFFHSKTHQALERRKLLEVIVRGAIENQELMVHYQPIINVTSWEISKFEALCRFTPVGAIDFTTQEMILIAEDLDLIPELDSAVGIIALGNLNKIREICGEHVGLTINRSLNTKIGTDKTLKATAEMLSQHAEDLNGVTIELTESAYFESSPTQGFAIQNLRDMGVKIAIDDFGTGYSSFSYLRDRHFDILKIDRDFVQNIKEGSDKYHIVKMISDLSHTLGIQVVAEGVETIEELNILKSIGIDYMQGFLFSKPLPIENIASADDYKIRMSKELESFHSVQKAQSLMALASLDLTPFSPDIPLSRVNDTITEKPQFTYPVLVHKKCVGIVSRSEVNLHMTPQMGTDLESNKEAAIWKRPVNQLMSTEFEKLDFNYPLEEIDRLFEEKVPFPWVLTDEEGHYKGIVEAATVMDYWIQL</sequence>
<proteinExistence type="predicted"/>
<dbReference type="InterPro" id="IPR046342">
    <property type="entry name" value="CBS_dom_sf"/>
</dbReference>